<comment type="caution">
    <text evidence="2">The sequence shown here is derived from an EMBL/GenBank/DDBJ whole genome shotgun (WGS) entry which is preliminary data.</text>
</comment>
<dbReference type="AlphaFoldDB" id="A0A9Q5MY35"/>
<dbReference type="Pfam" id="PF03676">
    <property type="entry name" value="PHAF1"/>
    <property type="match status" value="1"/>
</dbReference>
<dbReference type="OrthoDB" id="411211at2759"/>
<sequence>MVATLDVDLRPGRGLGTSLWTIIDILRHNSTLFPRVEIKYDAASESALSPILLHINPHLDLLFTGRHQRLRTVALRKLTEPSPPVTLTYKDIVLLSGSDNETIRRSDISKYFGPTYPGEGLHYPGVSFLFDEDGPGGMGGHSNDMIVGAIKVGSPVQEDRQREVKRIVVSQACGDGVETDVLDDVAECESMAGNVGQAIVKVHDGVILHFYPFTSKPVRIQIGITSAQDLTCDLGAPLRIHYREDDRMAIHSRSKTLDGSDDGCKSMHPVRSYIYSYYILDFYNYFQFGVDCLMSSSTHLVQKIILHTNIPGTPMFQRYQRCPWEIEGEPEDEEDDAPPRVKFTDKFDIISRFLNGASKETMPSMELDRMEDERVTLPSPTTRLVGFDGVVLEVTEAAQVVTVILF</sequence>
<comment type="similarity">
    <text evidence="1">Belongs to the PHAF1 family.</text>
</comment>
<dbReference type="Proteomes" id="UP000757232">
    <property type="component" value="Unassembled WGS sequence"/>
</dbReference>
<dbReference type="InterPro" id="IPR039156">
    <property type="entry name" value="PHAF1/BROMI"/>
</dbReference>
<dbReference type="GO" id="GO:0043001">
    <property type="term" value="P:Golgi to plasma membrane protein transport"/>
    <property type="evidence" value="ECO:0007669"/>
    <property type="project" value="TreeGrafter"/>
</dbReference>
<protein>
    <submittedName>
        <fullName evidence="2">UPF0183-domain-containing protein</fullName>
    </submittedName>
</protein>
<dbReference type="PANTHER" id="PTHR13465">
    <property type="entry name" value="UPF0183 PROTEIN"/>
    <property type="match status" value="1"/>
</dbReference>
<evidence type="ECO:0000313" key="3">
    <source>
        <dbReference type="Proteomes" id="UP000757232"/>
    </source>
</evidence>
<organism evidence="2 3">
    <name type="scientific">Sanghuangporus baumii</name>
    <name type="common">Phellinus baumii</name>
    <dbReference type="NCBI Taxonomy" id="108892"/>
    <lineage>
        <taxon>Eukaryota</taxon>
        <taxon>Fungi</taxon>
        <taxon>Dikarya</taxon>
        <taxon>Basidiomycota</taxon>
        <taxon>Agaricomycotina</taxon>
        <taxon>Agaricomycetes</taxon>
        <taxon>Hymenochaetales</taxon>
        <taxon>Hymenochaetaceae</taxon>
        <taxon>Sanghuangporus</taxon>
    </lineage>
</organism>
<gene>
    <name evidence="2" type="ORF">A7U60_g8374</name>
</gene>
<evidence type="ECO:0000313" key="2">
    <source>
        <dbReference type="EMBL" id="OCB84390.1"/>
    </source>
</evidence>
<reference evidence="2" key="1">
    <citation type="submission" date="2016-06" db="EMBL/GenBank/DDBJ databases">
        <title>Draft Genome sequence of the fungus Inonotus baumii.</title>
        <authorList>
            <person name="Zhu H."/>
            <person name="Lin W."/>
        </authorList>
    </citation>
    <scope>NUCLEOTIDE SEQUENCE</scope>
    <source>
        <strain evidence="2">821</strain>
    </source>
</reference>
<dbReference type="GO" id="GO:0005802">
    <property type="term" value="C:trans-Golgi network"/>
    <property type="evidence" value="ECO:0007669"/>
    <property type="project" value="TreeGrafter"/>
</dbReference>
<name>A0A9Q5MY35_SANBA</name>
<evidence type="ECO:0000256" key="1">
    <source>
        <dbReference type="ARBA" id="ARBA00024339"/>
    </source>
</evidence>
<dbReference type="InterPro" id="IPR005373">
    <property type="entry name" value="PHAF1"/>
</dbReference>
<dbReference type="EMBL" id="LNZH02000215">
    <property type="protein sequence ID" value="OCB84390.1"/>
    <property type="molecule type" value="Genomic_DNA"/>
</dbReference>
<keyword evidence="3" id="KW-1185">Reference proteome</keyword>
<accession>A0A9Q5MY35</accession>
<proteinExistence type="inferred from homology"/>
<dbReference type="PANTHER" id="PTHR13465:SF2">
    <property type="entry name" value="PHAGOSOME ASSEMBLY FACTOR 1"/>
    <property type="match status" value="1"/>
</dbReference>